<feature type="coiled-coil region" evidence="1">
    <location>
        <begin position="125"/>
        <end position="152"/>
    </location>
</feature>
<feature type="transmembrane region" description="Helical" evidence="2">
    <location>
        <begin position="78"/>
        <end position="95"/>
    </location>
</feature>
<dbReference type="RefSeq" id="WP_191762556.1">
    <property type="nucleotide sequence ID" value="NZ_VJXY01000139.1"/>
</dbReference>
<dbReference type="Proteomes" id="UP001165986">
    <property type="component" value="Unassembled WGS sequence"/>
</dbReference>
<name>A0AA41BAL3_9NOST</name>
<keyword evidence="2" id="KW-1133">Transmembrane helix</keyword>
<keyword evidence="4" id="KW-1185">Reference proteome</keyword>
<accession>A0AA41BAL3</accession>
<dbReference type="EMBL" id="VJXY01000139">
    <property type="protein sequence ID" value="MBD6621237.1"/>
    <property type="molecule type" value="Genomic_DNA"/>
</dbReference>
<evidence type="ECO:0000256" key="2">
    <source>
        <dbReference type="SAM" id="Phobius"/>
    </source>
</evidence>
<dbReference type="AlphaFoldDB" id="A0AA41BAL3"/>
<gene>
    <name evidence="3" type="ORF">FNW02_37495</name>
</gene>
<proteinExistence type="predicted"/>
<keyword evidence="1" id="KW-0175">Coiled coil</keyword>
<comment type="caution">
    <text evidence="3">The sequence shown here is derived from an EMBL/GenBank/DDBJ whole genome shotgun (WGS) entry which is preliminary data.</text>
</comment>
<evidence type="ECO:0000313" key="4">
    <source>
        <dbReference type="Proteomes" id="UP001165986"/>
    </source>
</evidence>
<organism evidence="3 4">
    <name type="scientific">Komarekiella delphini-convector SJRDD-AB1</name>
    <dbReference type="NCBI Taxonomy" id="2593771"/>
    <lineage>
        <taxon>Bacteria</taxon>
        <taxon>Bacillati</taxon>
        <taxon>Cyanobacteriota</taxon>
        <taxon>Cyanophyceae</taxon>
        <taxon>Nostocales</taxon>
        <taxon>Nostocaceae</taxon>
        <taxon>Komarekiella</taxon>
        <taxon>Komarekiella delphini-convector</taxon>
    </lineage>
</organism>
<keyword evidence="2" id="KW-0812">Transmembrane</keyword>
<protein>
    <submittedName>
        <fullName evidence="3">Uncharacterized protein</fullName>
    </submittedName>
</protein>
<reference evidence="3" key="1">
    <citation type="submission" date="2019-07" db="EMBL/GenBank/DDBJ databases">
        <title>Toxilogical consequences of a new and cryptic species of cyanobacteria (Komarekiella delphini-convector) recovered from the epidermis of a bottlenose dolphin and 1500 ft. in the air.</title>
        <authorList>
            <person name="Brown A.O."/>
            <person name="Dvorak P."/>
            <person name="Villanueva C.D."/>
            <person name="Foss A.J."/>
            <person name="Garvey A.D."/>
            <person name="Gibson Q.A."/>
            <person name="Johansen J.R."/>
            <person name="Casamatta D.A."/>
        </authorList>
    </citation>
    <scope>NUCLEOTIDE SEQUENCE</scope>
    <source>
        <strain evidence="3">SJRDD-AB1</strain>
    </source>
</reference>
<keyword evidence="2" id="KW-0472">Membrane</keyword>
<evidence type="ECO:0000256" key="1">
    <source>
        <dbReference type="SAM" id="Coils"/>
    </source>
</evidence>
<sequence length="439" mass="49463">MAFLDKINWKILHKKPQNNSGIDPSIASQNPVVPKPATPLTPKTLAELENKMAAEARVLSKNSQRSPSKPKRGIGSKIIWVIILFGIPVSVVWLANQPYPVIRRPVAQNVPFLLLPSYMNMDNHYRQALTSIEQAEQLIEQATSAADLALGEQKLQETQEHLDELPTWLVNDRSEYKYWWYDQRFSIYGFNTARSKVGLLAAKVFQEKNAQTLLTDDTQALLSAKQQYKQASTVTDKQSAIAAWRSALNQLEQIPSQTLAGKTARQQLDLYEREFQEIVGLAAGNERISTIIAAARQFSWQAAKAGQNPPHAINEWQQIEHLWQQAINRLQEVSSQDLVGYAEAQKLLATYETNLGQVKIRRQAEQDAVYALEAAQQQIESLIASLPSDAQSVDRNRMFSQLQSIINQLEKVQNGTTAYLKAQELLLSAKNKLQELQPK</sequence>
<evidence type="ECO:0000313" key="3">
    <source>
        <dbReference type="EMBL" id="MBD6621237.1"/>
    </source>
</evidence>